<name>A0ABV0Q3T7_9TELE</name>
<feature type="non-terminal residue" evidence="2">
    <location>
        <position position="70"/>
    </location>
</feature>
<evidence type="ECO:0000313" key="3">
    <source>
        <dbReference type="Proteomes" id="UP001476798"/>
    </source>
</evidence>
<proteinExistence type="predicted"/>
<accession>A0ABV0Q3T7</accession>
<dbReference type="Proteomes" id="UP001476798">
    <property type="component" value="Unassembled WGS sequence"/>
</dbReference>
<sequence length="70" mass="7527">RGSETQDEAAEEGHPPTTHHKPRGAPACLPCTHLHGILLLHRAGQHNLGTYIPAKTNKLKPPVKPPTSTL</sequence>
<organism evidence="2 3">
    <name type="scientific">Goodea atripinnis</name>
    <dbReference type="NCBI Taxonomy" id="208336"/>
    <lineage>
        <taxon>Eukaryota</taxon>
        <taxon>Metazoa</taxon>
        <taxon>Chordata</taxon>
        <taxon>Craniata</taxon>
        <taxon>Vertebrata</taxon>
        <taxon>Euteleostomi</taxon>
        <taxon>Actinopterygii</taxon>
        <taxon>Neopterygii</taxon>
        <taxon>Teleostei</taxon>
        <taxon>Neoteleostei</taxon>
        <taxon>Acanthomorphata</taxon>
        <taxon>Ovalentaria</taxon>
        <taxon>Atherinomorphae</taxon>
        <taxon>Cyprinodontiformes</taxon>
        <taxon>Goodeidae</taxon>
        <taxon>Goodea</taxon>
    </lineage>
</organism>
<evidence type="ECO:0000313" key="2">
    <source>
        <dbReference type="EMBL" id="MEQ2190183.1"/>
    </source>
</evidence>
<comment type="caution">
    <text evidence="2">The sequence shown here is derived from an EMBL/GenBank/DDBJ whole genome shotgun (WGS) entry which is preliminary data.</text>
</comment>
<feature type="region of interest" description="Disordered" evidence="1">
    <location>
        <begin position="50"/>
        <end position="70"/>
    </location>
</feature>
<keyword evidence="3" id="KW-1185">Reference proteome</keyword>
<gene>
    <name evidence="2" type="ORF">GOODEAATRI_033221</name>
</gene>
<reference evidence="2 3" key="1">
    <citation type="submission" date="2021-06" db="EMBL/GenBank/DDBJ databases">
        <authorList>
            <person name="Palmer J.M."/>
        </authorList>
    </citation>
    <scope>NUCLEOTIDE SEQUENCE [LARGE SCALE GENOMIC DNA]</scope>
    <source>
        <strain evidence="2 3">GA_2019</strain>
        <tissue evidence="2">Muscle</tissue>
    </source>
</reference>
<feature type="non-terminal residue" evidence="2">
    <location>
        <position position="1"/>
    </location>
</feature>
<evidence type="ECO:0000256" key="1">
    <source>
        <dbReference type="SAM" id="MobiDB-lite"/>
    </source>
</evidence>
<feature type="compositionally biased region" description="Acidic residues" evidence="1">
    <location>
        <begin position="1"/>
        <end position="10"/>
    </location>
</feature>
<feature type="region of interest" description="Disordered" evidence="1">
    <location>
        <begin position="1"/>
        <end position="26"/>
    </location>
</feature>
<protein>
    <submittedName>
        <fullName evidence="2">Uncharacterized protein</fullName>
    </submittedName>
</protein>
<dbReference type="EMBL" id="JAHRIO010096671">
    <property type="protein sequence ID" value="MEQ2190183.1"/>
    <property type="molecule type" value="Genomic_DNA"/>
</dbReference>